<dbReference type="Proteomes" id="UP000032900">
    <property type="component" value="Unassembled WGS sequence"/>
</dbReference>
<dbReference type="PANTHER" id="PTHR43861:SF3">
    <property type="entry name" value="PUTATIVE (AFU_ORTHOLOGUE AFUA_2G14390)-RELATED"/>
    <property type="match status" value="1"/>
</dbReference>
<dbReference type="OrthoDB" id="9791837at2"/>
<keyword evidence="4" id="KW-1185">Reference proteome</keyword>
<keyword evidence="1" id="KW-0808">Transferase</keyword>
<dbReference type="InterPro" id="IPR029063">
    <property type="entry name" value="SAM-dependent_MTases_sf"/>
</dbReference>
<dbReference type="GO" id="GO:0008757">
    <property type="term" value="F:S-adenosylmethionine-dependent methyltransferase activity"/>
    <property type="evidence" value="ECO:0007669"/>
    <property type="project" value="InterPro"/>
</dbReference>
<feature type="domain" description="Methyltransferase type 11" evidence="2">
    <location>
        <begin position="41"/>
        <end position="137"/>
    </location>
</feature>
<evidence type="ECO:0000313" key="4">
    <source>
        <dbReference type="Proteomes" id="UP000032900"/>
    </source>
</evidence>
<sequence length="205" mass="23155">MSEFDSVAREWDNKPDRLERSMAIAEKILEAIVPAPSLTALEFGAGTGILSLLLKDYFSEITMMDSSQEMVKVMEEKVANGQQYHLKPLFFDLEKAPYTRQKVDVIFTQMVMHHVHELDLVLSRFREMLNPDGQLAIVDLYAEDGSFHGESFKGHLGFKPEDLSGRLKSNGFKAIQYGPCYVMQKETAEGLVKDFPLFLLVAKGS</sequence>
<dbReference type="STRING" id="1236989.JCM15548_13595"/>
<proteinExistence type="predicted"/>
<dbReference type="AlphaFoldDB" id="A0A0E9M118"/>
<gene>
    <name evidence="3" type="ORF">JCM15548_13595</name>
</gene>
<dbReference type="PANTHER" id="PTHR43861">
    <property type="entry name" value="TRANS-ACONITATE 2-METHYLTRANSFERASE-RELATED"/>
    <property type="match status" value="1"/>
</dbReference>
<dbReference type="EMBL" id="BAZW01000042">
    <property type="protein sequence ID" value="GAO31248.1"/>
    <property type="molecule type" value="Genomic_DNA"/>
</dbReference>
<name>A0A0E9M118_9BACT</name>
<organism evidence="3 4">
    <name type="scientific">Geofilum rubicundum JCM 15548</name>
    <dbReference type="NCBI Taxonomy" id="1236989"/>
    <lineage>
        <taxon>Bacteria</taxon>
        <taxon>Pseudomonadati</taxon>
        <taxon>Bacteroidota</taxon>
        <taxon>Bacteroidia</taxon>
        <taxon>Marinilabiliales</taxon>
        <taxon>Marinilabiliaceae</taxon>
        <taxon>Geofilum</taxon>
    </lineage>
</organism>
<dbReference type="SUPFAM" id="SSF53335">
    <property type="entry name" value="S-adenosyl-L-methionine-dependent methyltransferases"/>
    <property type="match status" value="1"/>
</dbReference>
<dbReference type="CDD" id="cd02440">
    <property type="entry name" value="AdoMet_MTases"/>
    <property type="match status" value="1"/>
</dbReference>
<accession>A0A0E9M118</accession>
<dbReference type="RefSeq" id="WP_062127170.1">
    <property type="nucleotide sequence ID" value="NZ_BAZW01000042.1"/>
</dbReference>
<evidence type="ECO:0000256" key="1">
    <source>
        <dbReference type="ARBA" id="ARBA00022679"/>
    </source>
</evidence>
<reference evidence="3 4" key="1">
    <citation type="journal article" date="2015" name="Microbes Environ.">
        <title>Distribution and evolution of nitrogen fixation genes in the phylum bacteroidetes.</title>
        <authorList>
            <person name="Inoue J."/>
            <person name="Oshima K."/>
            <person name="Suda W."/>
            <person name="Sakamoto M."/>
            <person name="Iino T."/>
            <person name="Noda S."/>
            <person name="Hongoh Y."/>
            <person name="Hattori M."/>
            <person name="Ohkuma M."/>
        </authorList>
    </citation>
    <scope>NUCLEOTIDE SEQUENCE [LARGE SCALE GENOMIC DNA]</scope>
    <source>
        <strain evidence="3">JCM 15548</strain>
    </source>
</reference>
<dbReference type="Pfam" id="PF08241">
    <property type="entry name" value="Methyltransf_11"/>
    <property type="match status" value="1"/>
</dbReference>
<protein>
    <recommendedName>
        <fullName evidence="2">Methyltransferase type 11 domain-containing protein</fullName>
    </recommendedName>
</protein>
<comment type="caution">
    <text evidence="3">The sequence shown here is derived from an EMBL/GenBank/DDBJ whole genome shotgun (WGS) entry which is preliminary data.</text>
</comment>
<evidence type="ECO:0000259" key="2">
    <source>
        <dbReference type="Pfam" id="PF08241"/>
    </source>
</evidence>
<dbReference type="InterPro" id="IPR013216">
    <property type="entry name" value="Methyltransf_11"/>
</dbReference>
<dbReference type="Gene3D" id="3.40.50.150">
    <property type="entry name" value="Vaccinia Virus protein VP39"/>
    <property type="match status" value="1"/>
</dbReference>
<evidence type="ECO:0000313" key="3">
    <source>
        <dbReference type="EMBL" id="GAO31248.1"/>
    </source>
</evidence>